<dbReference type="InterPro" id="IPR050153">
    <property type="entry name" value="Metal_Ion_Import_ABC"/>
</dbReference>
<protein>
    <submittedName>
        <fullName evidence="6">ABC transporter related protein</fullName>
    </submittedName>
</protein>
<gene>
    <name evidence="6" type="ORF">KL86SPO_30813</name>
</gene>
<keyword evidence="4" id="KW-0067">ATP-binding</keyword>
<organism evidence="6">
    <name type="scientific">uncultured Sporomusa sp</name>
    <dbReference type="NCBI Taxonomy" id="307249"/>
    <lineage>
        <taxon>Bacteria</taxon>
        <taxon>Bacillati</taxon>
        <taxon>Bacillota</taxon>
        <taxon>Negativicutes</taxon>
        <taxon>Selenomonadales</taxon>
        <taxon>Sporomusaceae</taxon>
        <taxon>Sporomusa</taxon>
        <taxon>environmental samples</taxon>
    </lineage>
</organism>
<comment type="similarity">
    <text evidence="1">Belongs to the ABC transporter superfamily.</text>
</comment>
<reference evidence="6" key="1">
    <citation type="submission" date="2016-08" db="EMBL/GenBank/DDBJ databases">
        <authorList>
            <person name="Seilhamer J.J."/>
        </authorList>
    </citation>
    <scope>NUCLEOTIDE SEQUENCE</scope>
    <source>
        <strain evidence="6">86</strain>
    </source>
</reference>
<accession>A0A212LSP8</accession>
<keyword evidence="3" id="KW-0547">Nucleotide-binding</keyword>
<dbReference type="PANTHER" id="PTHR42734:SF17">
    <property type="entry name" value="METAL TRANSPORT SYSTEM ATP-BINDING PROTEIN TM_0124-RELATED"/>
    <property type="match status" value="1"/>
</dbReference>
<evidence type="ECO:0000259" key="5">
    <source>
        <dbReference type="PROSITE" id="PS50893"/>
    </source>
</evidence>
<evidence type="ECO:0000256" key="1">
    <source>
        <dbReference type="ARBA" id="ARBA00005417"/>
    </source>
</evidence>
<dbReference type="GO" id="GO:0005524">
    <property type="term" value="F:ATP binding"/>
    <property type="evidence" value="ECO:0007669"/>
    <property type="project" value="UniProtKB-KW"/>
</dbReference>
<dbReference type="InterPro" id="IPR017871">
    <property type="entry name" value="ABC_transporter-like_CS"/>
</dbReference>
<dbReference type="RefSeq" id="WP_288183931.1">
    <property type="nucleotide sequence ID" value="NZ_LT608335.1"/>
</dbReference>
<dbReference type="Pfam" id="PF00005">
    <property type="entry name" value="ABC_tran"/>
    <property type="match status" value="1"/>
</dbReference>
<evidence type="ECO:0000256" key="4">
    <source>
        <dbReference type="ARBA" id="ARBA00022840"/>
    </source>
</evidence>
<dbReference type="SUPFAM" id="SSF52540">
    <property type="entry name" value="P-loop containing nucleoside triphosphate hydrolases"/>
    <property type="match status" value="1"/>
</dbReference>
<evidence type="ECO:0000256" key="3">
    <source>
        <dbReference type="ARBA" id="ARBA00022741"/>
    </source>
</evidence>
<dbReference type="CDD" id="cd03235">
    <property type="entry name" value="ABC_Metallic_Cations"/>
    <property type="match status" value="1"/>
</dbReference>
<dbReference type="PANTHER" id="PTHR42734">
    <property type="entry name" value="METAL TRANSPORT SYSTEM ATP-BINDING PROTEIN TM_0124-RELATED"/>
    <property type="match status" value="1"/>
</dbReference>
<dbReference type="InterPro" id="IPR027417">
    <property type="entry name" value="P-loop_NTPase"/>
</dbReference>
<dbReference type="EMBL" id="FMJE01000003">
    <property type="protein sequence ID" value="SCM80635.1"/>
    <property type="molecule type" value="Genomic_DNA"/>
</dbReference>
<evidence type="ECO:0000256" key="2">
    <source>
        <dbReference type="ARBA" id="ARBA00022448"/>
    </source>
</evidence>
<dbReference type="Gene3D" id="3.40.50.300">
    <property type="entry name" value="P-loop containing nucleotide triphosphate hydrolases"/>
    <property type="match status" value="1"/>
</dbReference>
<dbReference type="InterPro" id="IPR003593">
    <property type="entry name" value="AAA+_ATPase"/>
</dbReference>
<dbReference type="SMART" id="SM00382">
    <property type="entry name" value="AAA"/>
    <property type="match status" value="1"/>
</dbReference>
<dbReference type="AlphaFoldDB" id="A0A212LSP8"/>
<dbReference type="PROSITE" id="PS50893">
    <property type="entry name" value="ABC_TRANSPORTER_2"/>
    <property type="match status" value="1"/>
</dbReference>
<keyword evidence="2" id="KW-0813">Transport</keyword>
<dbReference type="GO" id="GO:0016887">
    <property type="term" value="F:ATP hydrolysis activity"/>
    <property type="evidence" value="ECO:0007669"/>
    <property type="project" value="InterPro"/>
</dbReference>
<proteinExistence type="inferred from homology"/>
<feature type="domain" description="ABC transporter" evidence="5">
    <location>
        <begin position="4"/>
        <end position="238"/>
    </location>
</feature>
<name>A0A212LSP8_9FIRM</name>
<evidence type="ECO:0000313" key="6">
    <source>
        <dbReference type="EMBL" id="SCM80635.1"/>
    </source>
</evidence>
<dbReference type="FunFam" id="3.40.50.300:FF:000134">
    <property type="entry name" value="Iron-enterobactin ABC transporter ATP-binding protein"/>
    <property type="match status" value="1"/>
</dbReference>
<dbReference type="PROSITE" id="PS00211">
    <property type="entry name" value="ABC_TRANSPORTER_1"/>
    <property type="match status" value="1"/>
</dbReference>
<dbReference type="InterPro" id="IPR003439">
    <property type="entry name" value="ABC_transporter-like_ATP-bd"/>
</dbReference>
<sequence>MTEIKLHNITFGYNTEMVLNNITFSVAQGEFVVAVGPNGAGKSTLLKIMAGLIEPLAGHVLIDNQTVYTAARQGILGYVPQHYAQNTAAFPATVEEIVALGLVNYSSLLKKDKGARHIVRHMLELVGMDKLKDRRIGELSGGQQQRVMVARALAGNPQLLLLDEPTSGIDYAASAKIYELLGQLNSTLGITIVMVSHDIENATHFASKVACINRSLCFFGDSEQFHSSHATMRHLWYYSGFTG</sequence>